<evidence type="ECO:0000313" key="3">
    <source>
        <dbReference type="Proteomes" id="UP001150217"/>
    </source>
</evidence>
<dbReference type="Proteomes" id="UP001150217">
    <property type="component" value="Unassembled WGS sequence"/>
</dbReference>
<reference evidence="2" key="1">
    <citation type="submission" date="2022-08" db="EMBL/GenBank/DDBJ databases">
        <title>A Global Phylogenomic Analysis of the Shiitake Genus Lentinula.</title>
        <authorList>
            <consortium name="DOE Joint Genome Institute"/>
            <person name="Sierra-Patev S."/>
            <person name="Min B."/>
            <person name="Naranjo-Ortiz M."/>
            <person name="Looney B."/>
            <person name="Konkel Z."/>
            <person name="Slot J.C."/>
            <person name="Sakamoto Y."/>
            <person name="Steenwyk J.L."/>
            <person name="Rokas A."/>
            <person name="Carro J."/>
            <person name="Camarero S."/>
            <person name="Ferreira P."/>
            <person name="Molpeceres G."/>
            <person name="Ruiz-Duenas F.J."/>
            <person name="Serrano A."/>
            <person name="Henrissat B."/>
            <person name="Drula E."/>
            <person name="Hughes K.W."/>
            <person name="Mata J.L."/>
            <person name="Ishikawa N.K."/>
            <person name="Vargas-Isla R."/>
            <person name="Ushijima S."/>
            <person name="Smith C.A."/>
            <person name="Ahrendt S."/>
            <person name="Andreopoulos W."/>
            <person name="He G."/>
            <person name="Labutti K."/>
            <person name="Lipzen A."/>
            <person name="Ng V."/>
            <person name="Riley R."/>
            <person name="Sandor L."/>
            <person name="Barry K."/>
            <person name="Martinez A.T."/>
            <person name="Xiao Y."/>
            <person name="Gibbons J.G."/>
            <person name="Terashima K."/>
            <person name="Grigoriev I.V."/>
            <person name="Hibbett D.S."/>
        </authorList>
    </citation>
    <scope>NUCLEOTIDE SEQUENCE</scope>
    <source>
        <strain evidence="2">RHP3577 ss4</strain>
    </source>
</reference>
<feature type="chain" id="PRO_5046269019" evidence="1">
    <location>
        <begin position="19"/>
        <end position="72"/>
    </location>
</feature>
<proteinExistence type="predicted"/>
<accession>A0ABQ8VE81</accession>
<feature type="signal peptide" evidence="1">
    <location>
        <begin position="1"/>
        <end position="18"/>
    </location>
</feature>
<protein>
    <submittedName>
        <fullName evidence="2">Uncharacterized protein</fullName>
    </submittedName>
</protein>
<sequence>MLLLLILVFSACRYVGQGITVSESQEVSSIPVFLVFSILNGSVLGRSRLRLLASIKVRCGVIVLAVSVMRVL</sequence>
<gene>
    <name evidence="2" type="ORF">C8R41DRAFT_834186</name>
</gene>
<organism evidence="2 3">
    <name type="scientific">Lentinula lateritia</name>
    <dbReference type="NCBI Taxonomy" id="40482"/>
    <lineage>
        <taxon>Eukaryota</taxon>
        <taxon>Fungi</taxon>
        <taxon>Dikarya</taxon>
        <taxon>Basidiomycota</taxon>
        <taxon>Agaricomycotina</taxon>
        <taxon>Agaricomycetes</taxon>
        <taxon>Agaricomycetidae</taxon>
        <taxon>Agaricales</taxon>
        <taxon>Marasmiineae</taxon>
        <taxon>Omphalotaceae</taxon>
        <taxon>Lentinula</taxon>
    </lineage>
</organism>
<keyword evidence="1" id="KW-0732">Signal</keyword>
<comment type="caution">
    <text evidence="2">The sequence shown here is derived from an EMBL/GenBank/DDBJ whole genome shotgun (WGS) entry which is preliminary data.</text>
</comment>
<dbReference type="EMBL" id="JANVFT010000042">
    <property type="protein sequence ID" value="KAJ4491083.1"/>
    <property type="molecule type" value="Genomic_DNA"/>
</dbReference>
<keyword evidence="3" id="KW-1185">Reference proteome</keyword>
<name>A0ABQ8VE81_9AGAR</name>
<evidence type="ECO:0000256" key="1">
    <source>
        <dbReference type="SAM" id="SignalP"/>
    </source>
</evidence>
<evidence type="ECO:0000313" key="2">
    <source>
        <dbReference type="EMBL" id="KAJ4491083.1"/>
    </source>
</evidence>